<dbReference type="InterPro" id="IPR018490">
    <property type="entry name" value="cNMP-bd_dom_sf"/>
</dbReference>
<protein>
    <submittedName>
        <fullName evidence="6">CRP/FNR family transcriptional regulator, anaerobic regulatory protein</fullName>
    </submittedName>
</protein>
<gene>
    <name evidence="6" type="ORF">SAMN05444336_102162</name>
</gene>
<dbReference type="GO" id="GO:0003677">
    <property type="term" value="F:DNA binding"/>
    <property type="evidence" value="ECO:0007669"/>
    <property type="project" value="UniProtKB-KW"/>
</dbReference>
<dbReference type="PROSITE" id="PS51063">
    <property type="entry name" value="HTH_CRP_2"/>
    <property type="match status" value="1"/>
</dbReference>
<sequence>MRVLAHPAAPSAIDLRARAHCVDCAIRQHAVCSHCDVDELEFLSAIKTYRNYRPGEPILAMGERAPFLGTMVEGVASMSRLLPDGRRQVVGLLFPGDLVGRPFSPVSPFEYVAVTEARLCAFDRPQFEAALRATPSLERRLLEMTLDELDSAREWMVLLGRKSAQEKMCSFFALAARRALRLEKRDPIDGMLVVLPMSREDMADFLGLTIETVSRQISALKKSGVIELIDARHLLIPSWSDLLDAGGGDIELY</sequence>
<dbReference type="Gene3D" id="2.60.120.10">
    <property type="entry name" value="Jelly Rolls"/>
    <property type="match status" value="1"/>
</dbReference>
<dbReference type="Pfam" id="PF13545">
    <property type="entry name" value="HTH_Crp_2"/>
    <property type="match status" value="1"/>
</dbReference>
<keyword evidence="2" id="KW-0238">DNA-binding</keyword>
<dbReference type="Pfam" id="PF00027">
    <property type="entry name" value="cNMP_binding"/>
    <property type="match status" value="1"/>
</dbReference>
<dbReference type="InterPro" id="IPR014710">
    <property type="entry name" value="RmlC-like_jellyroll"/>
</dbReference>
<dbReference type="PROSITE" id="PS50042">
    <property type="entry name" value="CNMP_BINDING_3"/>
    <property type="match status" value="1"/>
</dbReference>
<keyword evidence="1" id="KW-0805">Transcription regulation</keyword>
<dbReference type="RefSeq" id="WP_092680950.1">
    <property type="nucleotide sequence ID" value="NZ_FNMZ01000002.1"/>
</dbReference>
<dbReference type="InterPro" id="IPR012318">
    <property type="entry name" value="HTH_CRP"/>
</dbReference>
<dbReference type="GO" id="GO:0003700">
    <property type="term" value="F:DNA-binding transcription factor activity"/>
    <property type="evidence" value="ECO:0007669"/>
    <property type="project" value="InterPro"/>
</dbReference>
<evidence type="ECO:0000259" key="5">
    <source>
        <dbReference type="PROSITE" id="PS51063"/>
    </source>
</evidence>
<keyword evidence="3" id="KW-0804">Transcription</keyword>
<dbReference type="AlphaFoldDB" id="A0A1H2VSH1"/>
<dbReference type="InterPro" id="IPR036388">
    <property type="entry name" value="WH-like_DNA-bd_sf"/>
</dbReference>
<evidence type="ECO:0000256" key="1">
    <source>
        <dbReference type="ARBA" id="ARBA00023015"/>
    </source>
</evidence>
<dbReference type="Proteomes" id="UP000199118">
    <property type="component" value="Unassembled WGS sequence"/>
</dbReference>
<reference evidence="6 7" key="1">
    <citation type="submission" date="2016-10" db="EMBL/GenBank/DDBJ databases">
        <authorList>
            <person name="de Groot N.N."/>
        </authorList>
    </citation>
    <scope>NUCLEOTIDE SEQUENCE [LARGE SCALE GENOMIC DNA]</scope>
    <source>
        <strain evidence="6 7">DSM 17890</strain>
    </source>
</reference>
<dbReference type="SMART" id="SM00419">
    <property type="entry name" value="HTH_CRP"/>
    <property type="match status" value="1"/>
</dbReference>
<dbReference type="PRINTS" id="PR00034">
    <property type="entry name" value="HTHCRP"/>
</dbReference>
<dbReference type="InterPro" id="IPR000595">
    <property type="entry name" value="cNMP-bd_dom"/>
</dbReference>
<dbReference type="InterPro" id="IPR050397">
    <property type="entry name" value="Env_Response_Regulators"/>
</dbReference>
<dbReference type="SUPFAM" id="SSF51206">
    <property type="entry name" value="cAMP-binding domain-like"/>
    <property type="match status" value="1"/>
</dbReference>
<dbReference type="InterPro" id="IPR018335">
    <property type="entry name" value="Tscrpt_reg_HTH_Crp-type_CS"/>
</dbReference>
<evidence type="ECO:0000256" key="2">
    <source>
        <dbReference type="ARBA" id="ARBA00023125"/>
    </source>
</evidence>
<evidence type="ECO:0000259" key="4">
    <source>
        <dbReference type="PROSITE" id="PS50042"/>
    </source>
</evidence>
<accession>A0A1H2VSH1</accession>
<dbReference type="InterPro" id="IPR036390">
    <property type="entry name" value="WH_DNA-bd_sf"/>
</dbReference>
<dbReference type="PANTHER" id="PTHR24567:SF75">
    <property type="entry name" value="FUMARATE AND NITRATE REDUCTION REGULATORY PROTEIN"/>
    <property type="match status" value="1"/>
</dbReference>
<feature type="domain" description="HTH crp-type" evidence="5">
    <location>
        <begin position="162"/>
        <end position="240"/>
    </location>
</feature>
<dbReference type="PANTHER" id="PTHR24567">
    <property type="entry name" value="CRP FAMILY TRANSCRIPTIONAL REGULATORY PROTEIN"/>
    <property type="match status" value="1"/>
</dbReference>
<feature type="domain" description="Cyclic nucleotide-binding" evidence="4">
    <location>
        <begin position="31"/>
        <end position="148"/>
    </location>
</feature>
<proteinExistence type="predicted"/>
<dbReference type="STRING" id="356660.SAMN05444336_102162"/>
<dbReference type="PROSITE" id="PS00042">
    <property type="entry name" value="HTH_CRP_1"/>
    <property type="match status" value="1"/>
</dbReference>
<evidence type="ECO:0000256" key="3">
    <source>
        <dbReference type="ARBA" id="ARBA00023163"/>
    </source>
</evidence>
<keyword evidence="7" id="KW-1185">Reference proteome</keyword>
<dbReference type="CDD" id="cd00092">
    <property type="entry name" value="HTH_CRP"/>
    <property type="match status" value="1"/>
</dbReference>
<dbReference type="CDD" id="cd00038">
    <property type="entry name" value="CAP_ED"/>
    <property type="match status" value="1"/>
</dbReference>
<dbReference type="SUPFAM" id="SSF46785">
    <property type="entry name" value="Winged helix' DNA-binding domain"/>
    <property type="match status" value="1"/>
</dbReference>
<dbReference type="OrthoDB" id="667966at2"/>
<dbReference type="Gene3D" id="1.10.10.10">
    <property type="entry name" value="Winged helix-like DNA-binding domain superfamily/Winged helix DNA-binding domain"/>
    <property type="match status" value="1"/>
</dbReference>
<evidence type="ECO:0000313" key="6">
    <source>
        <dbReference type="EMBL" id="SDW71352.1"/>
    </source>
</evidence>
<evidence type="ECO:0000313" key="7">
    <source>
        <dbReference type="Proteomes" id="UP000199118"/>
    </source>
</evidence>
<dbReference type="GO" id="GO:0005829">
    <property type="term" value="C:cytosol"/>
    <property type="evidence" value="ECO:0007669"/>
    <property type="project" value="TreeGrafter"/>
</dbReference>
<dbReference type="SMART" id="SM00100">
    <property type="entry name" value="cNMP"/>
    <property type="match status" value="1"/>
</dbReference>
<name>A0A1H2VSH1_9RHOB</name>
<organism evidence="6 7">
    <name type="scientific">Albimonas donghaensis</name>
    <dbReference type="NCBI Taxonomy" id="356660"/>
    <lineage>
        <taxon>Bacteria</taxon>
        <taxon>Pseudomonadati</taxon>
        <taxon>Pseudomonadota</taxon>
        <taxon>Alphaproteobacteria</taxon>
        <taxon>Rhodobacterales</taxon>
        <taxon>Paracoccaceae</taxon>
        <taxon>Albimonas</taxon>
    </lineage>
</organism>
<dbReference type="EMBL" id="FNMZ01000002">
    <property type="protein sequence ID" value="SDW71352.1"/>
    <property type="molecule type" value="Genomic_DNA"/>
</dbReference>